<gene>
    <name evidence="1" type="ORF">ABZ507_14260</name>
</gene>
<name>A0ABV2XAP0_9NOCA</name>
<protein>
    <submittedName>
        <fullName evidence="1">Uncharacterized protein</fullName>
    </submittedName>
</protein>
<dbReference type="Proteomes" id="UP001550535">
    <property type="component" value="Unassembled WGS sequence"/>
</dbReference>
<dbReference type="RefSeq" id="WP_357991584.1">
    <property type="nucleotide sequence ID" value="NZ_JBEYBR010000031.1"/>
</dbReference>
<dbReference type="EMBL" id="JBEYBR010000031">
    <property type="protein sequence ID" value="MEU2122973.1"/>
    <property type="molecule type" value="Genomic_DNA"/>
</dbReference>
<sequence>MTDHNRRNHAAGHPADRDRRIRELRDLGATYQQIARQLRIPARKVEGVLGEAAALRKFGHSSREIAAEIGLPRTTVQRLLADPSGASSRSTARHTTAITGLVDMYGMQVDVLAWFLDMDESHTYGLVRQLRKDRLVQPTLVEVQAGSKWVVPTGETAASYLGWRPYTVWTVPVHHCEHYRAVAQARIMLNGSDLTNWVSERRLRHEAEMERRQSRSRTATIGHIHDGRFLGVVDGTYGWWAVEVELTAKSGANMDKALRGAIWAARDAQPEPMTGVLYLFRGREVQNTIMAAADRLPAAFDDLDMPLVVRDFDREWNRFLTHRQALRAAKTTARAGLHTSKELS</sequence>
<comment type="caution">
    <text evidence="1">The sequence shown here is derived from an EMBL/GenBank/DDBJ whole genome shotgun (WGS) entry which is preliminary data.</text>
</comment>
<keyword evidence="2" id="KW-1185">Reference proteome</keyword>
<accession>A0ABV2XAP0</accession>
<proteinExistence type="predicted"/>
<organism evidence="1 2">
    <name type="scientific">Nocardia niwae</name>
    <dbReference type="NCBI Taxonomy" id="626084"/>
    <lineage>
        <taxon>Bacteria</taxon>
        <taxon>Bacillati</taxon>
        <taxon>Actinomycetota</taxon>
        <taxon>Actinomycetes</taxon>
        <taxon>Mycobacteriales</taxon>
        <taxon>Nocardiaceae</taxon>
        <taxon>Nocardia</taxon>
    </lineage>
</organism>
<evidence type="ECO:0000313" key="1">
    <source>
        <dbReference type="EMBL" id="MEU2122973.1"/>
    </source>
</evidence>
<evidence type="ECO:0000313" key="2">
    <source>
        <dbReference type="Proteomes" id="UP001550535"/>
    </source>
</evidence>
<reference evidence="1 2" key="1">
    <citation type="submission" date="2024-06" db="EMBL/GenBank/DDBJ databases">
        <title>The Natural Products Discovery Center: Release of the First 8490 Sequenced Strains for Exploring Actinobacteria Biosynthetic Diversity.</title>
        <authorList>
            <person name="Kalkreuter E."/>
            <person name="Kautsar S.A."/>
            <person name="Yang D."/>
            <person name="Bader C.D."/>
            <person name="Teijaro C.N."/>
            <person name="Fluegel L."/>
            <person name="Davis C.M."/>
            <person name="Simpson J.R."/>
            <person name="Lauterbach L."/>
            <person name="Steele A.D."/>
            <person name="Gui C."/>
            <person name="Meng S."/>
            <person name="Li G."/>
            <person name="Viehrig K."/>
            <person name="Ye F."/>
            <person name="Su P."/>
            <person name="Kiefer A.F."/>
            <person name="Nichols A."/>
            <person name="Cepeda A.J."/>
            <person name="Yan W."/>
            <person name="Fan B."/>
            <person name="Jiang Y."/>
            <person name="Adhikari A."/>
            <person name="Zheng C.-J."/>
            <person name="Schuster L."/>
            <person name="Cowan T.M."/>
            <person name="Smanski M.J."/>
            <person name="Chevrette M.G."/>
            <person name="De Carvalho L.P.S."/>
            <person name="Shen B."/>
        </authorList>
    </citation>
    <scope>NUCLEOTIDE SEQUENCE [LARGE SCALE GENOMIC DNA]</scope>
    <source>
        <strain evidence="1 2">NPDC019434</strain>
    </source>
</reference>